<dbReference type="InterPro" id="IPR001789">
    <property type="entry name" value="Sig_transdc_resp-reg_receiver"/>
</dbReference>
<accession>A0AAE1Y7F2</accession>
<evidence type="ECO:0000256" key="2">
    <source>
        <dbReference type="SAM" id="MobiDB-lite"/>
    </source>
</evidence>
<dbReference type="GO" id="GO:0000160">
    <property type="term" value="P:phosphorelay signal transduction system"/>
    <property type="evidence" value="ECO:0007669"/>
    <property type="project" value="InterPro"/>
</dbReference>
<feature type="domain" description="Response regulatory" evidence="3">
    <location>
        <begin position="1"/>
        <end position="39"/>
    </location>
</feature>
<evidence type="ECO:0000259" key="3">
    <source>
        <dbReference type="PROSITE" id="PS50110"/>
    </source>
</evidence>
<evidence type="ECO:0000256" key="1">
    <source>
        <dbReference type="PROSITE-ProRule" id="PRU00169"/>
    </source>
</evidence>
<dbReference type="PROSITE" id="PS50110">
    <property type="entry name" value="RESPONSE_REGULATORY"/>
    <property type="match status" value="1"/>
</dbReference>
<dbReference type="Proteomes" id="UP001293254">
    <property type="component" value="Unassembled WGS sequence"/>
</dbReference>
<evidence type="ECO:0000313" key="4">
    <source>
        <dbReference type="EMBL" id="KAK4424852.1"/>
    </source>
</evidence>
<comment type="caution">
    <text evidence="1">Lacks conserved residue(s) required for the propagation of feature annotation.</text>
</comment>
<gene>
    <name evidence="4" type="ORF">Salat_1678800</name>
</gene>
<organism evidence="4 5">
    <name type="scientific">Sesamum alatum</name>
    <dbReference type="NCBI Taxonomy" id="300844"/>
    <lineage>
        <taxon>Eukaryota</taxon>
        <taxon>Viridiplantae</taxon>
        <taxon>Streptophyta</taxon>
        <taxon>Embryophyta</taxon>
        <taxon>Tracheophyta</taxon>
        <taxon>Spermatophyta</taxon>
        <taxon>Magnoliopsida</taxon>
        <taxon>eudicotyledons</taxon>
        <taxon>Gunneridae</taxon>
        <taxon>Pentapetalae</taxon>
        <taxon>asterids</taxon>
        <taxon>lamiids</taxon>
        <taxon>Lamiales</taxon>
        <taxon>Pedaliaceae</taxon>
        <taxon>Sesamum</taxon>
    </lineage>
</organism>
<dbReference type="EMBL" id="JACGWO010000006">
    <property type="protein sequence ID" value="KAK4424852.1"/>
    <property type="molecule type" value="Genomic_DNA"/>
</dbReference>
<dbReference type="AlphaFoldDB" id="A0AAE1Y7F2"/>
<keyword evidence="5" id="KW-1185">Reference proteome</keyword>
<reference evidence="4" key="2">
    <citation type="journal article" date="2024" name="Plant">
        <title>Genomic evolution and insights into agronomic trait innovations of Sesamum species.</title>
        <authorList>
            <person name="Miao H."/>
            <person name="Wang L."/>
            <person name="Qu L."/>
            <person name="Liu H."/>
            <person name="Sun Y."/>
            <person name="Le M."/>
            <person name="Wang Q."/>
            <person name="Wei S."/>
            <person name="Zheng Y."/>
            <person name="Lin W."/>
            <person name="Duan Y."/>
            <person name="Cao H."/>
            <person name="Xiong S."/>
            <person name="Wang X."/>
            <person name="Wei L."/>
            <person name="Li C."/>
            <person name="Ma Q."/>
            <person name="Ju M."/>
            <person name="Zhao R."/>
            <person name="Li G."/>
            <person name="Mu C."/>
            <person name="Tian Q."/>
            <person name="Mei H."/>
            <person name="Zhang T."/>
            <person name="Gao T."/>
            <person name="Zhang H."/>
        </authorList>
    </citation>
    <scope>NUCLEOTIDE SEQUENCE</scope>
    <source>
        <strain evidence="4">3651</strain>
    </source>
</reference>
<reference evidence="4" key="1">
    <citation type="submission" date="2020-06" db="EMBL/GenBank/DDBJ databases">
        <authorList>
            <person name="Li T."/>
            <person name="Hu X."/>
            <person name="Zhang T."/>
            <person name="Song X."/>
            <person name="Zhang H."/>
            <person name="Dai N."/>
            <person name="Sheng W."/>
            <person name="Hou X."/>
            <person name="Wei L."/>
        </authorList>
    </citation>
    <scope>NUCLEOTIDE SEQUENCE</scope>
    <source>
        <strain evidence="4">3651</strain>
        <tissue evidence="4">Leaf</tissue>
    </source>
</reference>
<sequence>MLDQNDAITTVMALEQGAYLCIKKPVTMQIVRYLWQHVLREKTGKIKEHQRLRQIADCNMLQKKLGEDLMLVSHQNNNQDVEEMHKSKKKVKTGTSQHDYVTFKTKKCRNANLLPPNDQRKWKLANAETKPPKTRAPRTKKVKFGSMPRMSNHQFHLQENHNKNQQEIVTGLPIENNVLGDNFCGSFDKGCYPQVHLDHNHSFAQDNETFDMTQFEQTFRMDEPFIDAANASSYQNDVSEDMFEFPNMDTMVHDFSDLLAELGMDYDRSFQSLVLDQNQVPNTDLWSHEVPKSVNAEEIEAPLRATLAAAFVVVERRRPLRPHRRRRKRVAGDEQSLQTLERLEARWHARYGDSGSGTLSTTIGEFSGSHLSESRTVACGSSPRTRVTETTNPLPPARVLLQDTTGLSSPRPVSPILPSTEATDSLSPDHADVYVGLVRLTPNPRLASDQFTHGVCVLVNVTKPLLKHLVVLQPNEEGAQSVLYIPIE</sequence>
<name>A0AAE1Y7F2_9LAMI</name>
<proteinExistence type="predicted"/>
<protein>
    <recommendedName>
        <fullName evidence="3">Response regulatory domain-containing protein</fullName>
    </recommendedName>
</protein>
<feature type="region of interest" description="Disordered" evidence="2">
    <location>
        <begin position="405"/>
        <end position="425"/>
    </location>
</feature>
<evidence type="ECO:0000313" key="5">
    <source>
        <dbReference type="Proteomes" id="UP001293254"/>
    </source>
</evidence>
<comment type="caution">
    <text evidence="4">The sequence shown here is derived from an EMBL/GenBank/DDBJ whole genome shotgun (WGS) entry which is preliminary data.</text>
</comment>